<evidence type="ECO:0000256" key="2">
    <source>
        <dbReference type="ARBA" id="ARBA00023002"/>
    </source>
</evidence>
<gene>
    <name evidence="4" type="ORF">EOD43_23215</name>
</gene>
<organism evidence="4 5">
    <name type="scientific">Sphingomonas crocodyli</name>
    <dbReference type="NCBI Taxonomy" id="1979270"/>
    <lineage>
        <taxon>Bacteria</taxon>
        <taxon>Pseudomonadati</taxon>
        <taxon>Pseudomonadota</taxon>
        <taxon>Alphaproteobacteria</taxon>
        <taxon>Sphingomonadales</taxon>
        <taxon>Sphingomonadaceae</taxon>
        <taxon>Sphingomonas</taxon>
    </lineage>
</organism>
<dbReference type="PRINTS" id="PR00080">
    <property type="entry name" value="SDRFAMILY"/>
</dbReference>
<dbReference type="GO" id="GO:0016491">
    <property type="term" value="F:oxidoreductase activity"/>
    <property type="evidence" value="ECO:0007669"/>
    <property type="project" value="UniProtKB-KW"/>
</dbReference>
<dbReference type="PANTHER" id="PTHR45024:SF2">
    <property type="entry name" value="SCP2 DOMAIN-CONTAINING PROTEIN"/>
    <property type="match status" value="1"/>
</dbReference>
<dbReference type="SUPFAM" id="SSF51735">
    <property type="entry name" value="NAD(P)-binding Rossmann-fold domains"/>
    <property type="match status" value="1"/>
</dbReference>
<keyword evidence="2" id="KW-0560">Oxidoreductase</keyword>
<dbReference type="PANTHER" id="PTHR45024">
    <property type="entry name" value="DEHYDROGENASES, SHORT CHAIN"/>
    <property type="match status" value="1"/>
</dbReference>
<sequence length="304" mass="31581">MAIDFEGRVAIVTGAGRGMGRDIALSLARRNARVVINDYGGGVSTLKAGGIDVAQAVVDEIAAFGGQAIADASDVGADGSAAAIVDTALAAFGRVDILVNNAGGNRGDTIDALDDAQVMGLLRTNFIGGYMLLRRCWPHMRDQGFGRIVNIMSSAMLGRSGTAAYAAAKMGLLGVTNVAAIEGEPYDIRVNGVLPVGNTRLVGGLTEQALIDWMANFPPHLVGEAVAYFCSAECRETGEFYSVGAGRVARNAIFNATGFHDAALTAESLAAHIDTARDMTGSTLMRHSADENASFFGVAPWPLP</sequence>
<name>A0A437LVA1_9SPHN</name>
<dbReference type="InterPro" id="IPR051687">
    <property type="entry name" value="Peroxisomal_Beta-Oxidation"/>
</dbReference>
<evidence type="ECO:0000313" key="4">
    <source>
        <dbReference type="EMBL" id="RVT89223.1"/>
    </source>
</evidence>
<evidence type="ECO:0000256" key="1">
    <source>
        <dbReference type="ARBA" id="ARBA00006484"/>
    </source>
</evidence>
<dbReference type="EMBL" id="SACN01000006">
    <property type="protein sequence ID" value="RVT89223.1"/>
    <property type="molecule type" value="Genomic_DNA"/>
</dbReference>
<accession>A0A437LVA1</accession>
<keyword evidence="5" id="KW-1185">Reference proteome</keyword>
<evidence type="ECO:0000313" key="5">
    <source>
        <dbReference type="Proteomes" id="UP000282971"/>
    </source>
</evidence>
<dbReference type="Gene3D" id="3.40.50.720">
    <property type="entry name" value="NAD(P)-binding Rossmann-like Domain"/>
    <property type="match status" value="1"/>
</dbReference>
<evidence type="ECO:0000256" key="3">
    <source>
        <dbReference type="RuleBase" id="RU000363"/>
    </source>
</evidence>
<dbReference type="InterPro" id="IPR002347">
    <property type="entry name" value="SDR_fam"/>
</dbReference>
<reference evidence="4 5" key="1">
    <citation type="submission" date="2019-01" db="EMBL/GenBank/DDBJ databases">
        <authorList>
            <person name="Chen W.-M."/>
        </authorList>
    </citation>
    <scope>NUCLEOTIDE SEQUENCE [LARGE SCALE GENOMIC DNA]</scope>
    <source>
        <strain evidence="4 5">CCP-7</strain>
    </source>
</reference>
<dbReference type="RefSeq" id="WP_127746813.1">
    <property type="nucleotide sequence ID" value="NZ_SACN01000006.1"/>
</dbReference>
<comment type="caution">
    <text evidence="4">The sequence shown here is derived from an EMBL/GenBank/DDBJ whole genome shotgun (WGS) entry which is preliminary data.</text>
</comment>
<dbReference type="AlphaFoldDB" id="A0A437LVA1"/>
<dbReference type="PRINTS" id="PR00081">
    <property type="entry name" value="GDHRDH"/>
</dbReference>
<dbReference type="OrthoDB" id="9804774at2"/>
<dbReference type="Proteomes" id="UP000282971">
    <property type="component" value="Unassembled WGS sequence"/>
</dbReference>
<comment type="similarity">
    <text evidence="1 3">Belongs to the short-chain dehydrogenases/reductases (SDR) family.</text>
</comment>
<protein>
    <submittedName>
        <fullName evidence="4">SDR family NAD(P)-dependent oxidoreductase</fullName>
    </submittedName>
</protein>
<proteinExistence type="inferred from homology"/>
<dbReference type="InterPro" id="IPR036291">
    <property type="entry name" value="NAD(P)-bd_dom_sf"/>
</dbReference>
<dbReference type="Pfam" id="PF00106">
    <property type="entry name" value="adh_short"/>
    <property type="match status" value="1"/>
</dbReference>